<evidence type="ECO:0000256" key="1">
    <source>
        <dbReference type="SAM" id="MobiDB-lite"/>
    </source>
</evidence>
<feature type="compositionally biased region" description="Low complexity" evidence="1">
    <location>
        <begin position="96"/>
        <end position="105"/>
    </location>
</feature>
<dbReference type="Proteomes" id="UP001596086">
    <property type="component" value="Unassembled WGS sequence"/>
</dbReference>
<feature type="compositionally biased region" description="Low complexity" evidence="1">
    <location>
        <begin position="136"/>
        <end position="155"/>
    </location>
</feature>
<dbReference type="RefSeq" id="WP_379772525.1">
    <property type="nucleotide sequence ID" value="NZ_JBHSMZ010000014.1"/>
</dbReference>
<dbReference type="EMBL" id="JBHSMZ010000014">
    <property type="protein sequence ID" value="MFC5550237.1"/>
    <property type="molecule type" value="Genomic_DNA"/>
</dbReference>
<name>A0ABW0S4J1_9BURK</name>
<comment type="caution">
    <text evidence="2">The sequence shown here is derived from an EMBL/GenBank/DDBJ whole genome shotgun (WGS) entry which is preliminary data.</text>
</comment>
<organism evidence="2 3">
    <name type="scientific">Massilia aerilata</name>
    <dbReference type="NCBI Taxonomy" id="453817"/>
    <lineage>
        <taxon>Bacteria</taxon>
        <taxon>Pseudomonadati</taxon>
        <taxon>Pseudomonadota</taxon>
        <taxon>Betaproteobacteria</taxon>
        <taxon>Burkholderiales</taxon>
        <taxon>Oxalobacteraceae</taxon>
        <taxon>Telluria group</taxon>
        <taxon>Massilia</taxon>
    </lineage>
</organism>
<gene>
    <name evidence="2" type="ORF">ACFPO9_17110</name>
</gene>
<reference evidence="3" key="1">
    <citation type="journal article" date="2019" name="Int. J. Syst. Evol. Microbiol.">
        <title>The Global Catalogue of Microorganisms (GCM) 10K type strain sequencing project: providing services to taxonomists for standard genome sequencing and annotation.</title>
        <authorList>
            <consortium name="The Broad Institute Genomics Platform"/>
            <consortium name="The Broad Institute Genome Sequencing Center for Infectious Disease"/>
            <person name="Wu L."/>
            <person name="Ma J."/>
        </authorList>
    </citation>
    <scope>NUCLEOTIDE SEQUENCE [LARGE SCALE GENOMIC DNA]</scope>
    <source>
        <strain evidence="3">CGMCC 4.5798</strain>
    </source>
</reference>
<protein>
    <submittedName>
        <fullName evidence="2">PRTRC system protein E</fullName>
    </submittedName>
</protein>
<sequence length="168" mass="16664">MFVALASILSPNQTLDLAVTLAADGSMKVVVKPQLVKGSSVSLAIPLALSATPQELDTDFVGALMRYAGDRASLQQQVDTTALIIAEAKKSEVGKASKAIKSGAKPSDYVAGKAADDAGDEGEGSNAIDADDILDDAPAASTPAASAPAAQAAPAAAGTDDLLSLLGA</sequence>
<dbReference type="InterPro" id="IPR022273">
    <property type="entry name" value="PRTRC_protein-E"/>
</dbReference>
<dbReference type="NCBIfam" id="TIGR03741">
    <property type="entry name" value="PRTRC_E"/>
    <property type="match status" value="1"/>
</dbReference>
<evidence type="ECO:0000313" key="2">
    <source>
        <dbReference type="EMBL" id="MFC5550237.1"/>
    </source>
</evidence>
<feature type="region of interest" description="Disordered" evidence="1">
    <location>
        <begin position="94"/>
        <end position="155"/>
    </location>
</feature>
<evidence type="ECO:0000313" key="3">
    <source>
        <dbReference type="Proteomes" id="UP001596086"/>
    </source>
</evidence>
<feature type="compositionally biased region" description="Acidic residues" evidence="1">
    <location>
        <begin position="117"/>
        <end position="135"/>
    </location>
</feature>
<accession>A0ABW0S4J1</accession>
<proteinExistence type="predicted"/>
<keyword evidence="3" id="KW-1185">Reference proteome</keyword>